<reference evidence="10 11" key="1">
    <citation type="submission" date="2017-03" db="EMBL/GenBank/DDBJ databases">
        <title>Genomes of endolithic fungi from Antarctica.</title>
        <authorList>
            <person name="Coleine C."/>
            <person name="Masonjones S."/>
            <person name="Stajich J.E."/>
        </authorList>
    </citation>
    <scope>NUCLEOTIDE SEQUENCE [LARGE SCALE GENOMIC DNA]</scope>
    <source>
        <strain evidence="10 11">CCFEE 5311</strain>
    </source>
</reference>
<dbReference type="PANTHER" id="PTHR21039">
    <property type="entry name" value="HISTIDINOL PHOSPHATASE-RELATED"/>
    <property type="match status" value="1"/>
</dbReference>
<dbReference type="FunFam" id="3.20.20.140:FF:000059">
    <property type="entry name" value="Histidinol-phosphatase"/>
    <property type="match status" value="1"/>
</dbReference>
<comment type="similarity">
    <text evidence="2 8">Belongs to the PHP hydrolase family. HisK subfamily.</text>
</comment>
<evidence type="ECO:0000256" key="1">
    <source>
        <dbReference type="ARBA" id="ARBA00004970"/>
    </source>
</evidence>
<organism evidence="10 11">
    <name type="scientific">Friedmanniomyces endolithicus</name>
    <dbReference type="NCBI Taxonomy" id="329885"/>
    <lineage>
        <taxon>Eukaryota</taxon>
        <taxon>Fungi</taxon>
        <taxon>Dikarya</taxon>
        <taxon>Ascomycota</taxon>
        <taxon>Pezizomycotina</taxon>
        <taxon>Dothideomycetes</taxon>
        <taxon>Dothideomycetidae</taxon>
        <taxon>Mycosphaerellales</taxon>
        <taxon>Teratosphaeriaceae</taxon>
        <taxon>Friedmanniomyces</taxon>
    </lineage>
</organism>
<dbReference type="GO" id="GO:0004401">
    <property type="term" value="F:histidinol-phosphatase activity"/>
    <property type="evidence" value="ECO:0007669"/>
    <property type="project" value="UniProtKB-UniRule"/>
</dbReference>
<dbReference type="AlphaFoldDB" id="A0A4U0VHI7"/>
<dbReference type="InterPro" id="IPR010140">
    <property type="entry name" value="Histidinol_P_phosphatase_HisJ"/>
</dbReference>
<feature type="domain" description="PHP" evidence="9">
    <location>
        <begin position="5"/>
        <end position="214"/>
    </location>
</feature>
<dbReference type="NCBIfam" id="TIGR01856">
    <property type="entry name" value="hisJ_fam"/>
    <property type="match status" value="1"/>
</dbReference>
<evidence type="ECO:0000256" key="7">
    <source>
        <dbReference type="ARBA" id="ARBA00049158"/>
    </source>
</evidence>
<dbReference type="SUPFAM" id="SSF89550">
    <property type="entry name" value="PHP domain-like"/>
    <property type="match status" value="1"/>
</dbReference>
<dbReference type="EMBL" id="NAJP01000003">
    <property type="protein sequence ID" value="TKA48584.1"/>
    <property type="molecule type" value="Genomic_DNA"/>
</dbReference>
<dbReference type="PANTHER" id="PTHR21039:SF0">
    <property type="entry name" value="HISTIDINOL-PHOSPHATASE"/>
    <property type="match status" value="1"/>
</dbReference>
<evidence type="ECO:0000256" key="3">
    <source>
        <dbReference type="ARBA" id="ARBA00013085"/>
    </source>
</evidence>
<evidence type="ECO:0000256" key="2">
    <source>
        <dbReference type="ARBA" id="ARBA00009152"/>
    </source>
</evidence>
<keyword evidence="5 8" id="KW-0378">Hydrolase</keyword>
<name>A0A4U0VHI7_9PEZI</name>
<dbReference type="OrthoDB" id="5957391at2759"/>
<accession>A0A4U0VHI7</accession>
<dbReference type="STRING" id="329885.A0A4U0VHI7"/>
<evidence type="ECO:0000313" key="11">
    <source>
        <dbReference type="Proteomes" id="UP000310066"/>
    </source>
</evidence>
<comment type="caution">
    <text evidence="10">The sequence shown here is derived from an EMBL/GenBank/DDBJ whole genome shotgun (WGS) entry which is preliminary data.</text>
</comment>
<dbReference type="Pfam" id="PF02811">
    <property type="entry name" value="PHP"/>
    <property type="match status" value="1"/>
</dbReference>
<dbReference type="Gene3D" id="3.20.20.140">
    <property type="entry name" value="Metal-dependent hydrolases"/>
    <property type="match status" value="1"/>
</dbReference>
<comment type="pathway">
    <text evidence="1 8">Amino-acid biosynthesis; L-histidine biosynthesis; L-histidine from 5-phospho-alpha-D-ribose 1-diphosphate: step 8/9.</text>
</comment>
<keyword evidence="6 8" id="KW-0368">Histidine biosynthesis</keyword>
<evidence type="ECO:0000259" key="9">
    <source>
        <dbReference type="Pfam" id="PF02811"/>
    </source>
</evidence>
<evidence type="ECO:0000256" key="5">
    <source>
        <dbReference type="ARBA" id="ARBA00022801"/>
    </source>
</evidence>
<proteinExistence type="inferred from homology"/>
<dbReference type="InterPro" id="IPR004013">
    <property type="entry name" value="PHP_dom"/>
</dbReference>
<sequence>MPWSHHSHSGQFCGHATDTLEAVIQNAISKRITTFCLTEHIARSDLDLYPEEISSGQNQASLSKVYDDFYHEARRLQKLYAGQIQLFVGFEGEWIREGSEAIVKDLLERYEVDLFVGSVHHVHTFPIDFDTATYHKAREVAGGSDEKLFEDYFDAQFAMLTALRPPVVGHFDLIRLKNDEPDRSFKAWPKVWEKLVRNLEFVAEYGGVIELNSSSLRKGIEECYPQVEICKTFHAMGGRFTLSDDSHGISQVGLNYGKVLQCVERAGITELWHLATVGSGSSDTPPDSRFPNVRWAAVQVTELKEHGFWKQSER</sequence>
<dbReference type="Proteomes" id="UP000310066">
    <property type="component" value="Unassembled WGS sequence"/>
</dbReference>
<comment type="catalytic activity">
    <reaction evidence="7 8">
        <text>L-histidinol phosphate + H2O = L-histidinol + phosphate</text>
        <dbReference type="Rhea" id="RHEA:14465"/>
        <dbReference type="ChEBI" id="CHEBI:15377"/>
        <dbReference type="ChEBI" id="CHEBI:43474"/>
        <dbReference type="ChEBI" id="CHEBI:57699"/>
        <dbReference type="ChEBI" id="CHEBI:57980"/>
        <dbReference type="EC" id="3.1.3.15"/>
    </reaction>
</comment>
<keyword evidence="4 8" id="KW-0028">Amino-acid biosynthesis</keyword>
<evidence type="ECO:0000256" key="6">
    <source>
        <dbReference type="ARBA" id="ARBA00023102"/>
    </source>
</evidence>
<evidence type="ECO:0000256" key="8">
    <source>
        <dbReference type="RuleBase" id="RU366003"/>
    </source>
</evidence>
<evidence type="ECO:0000313" key="10">
    <source>
        <dbReference type="EMBL" id="TKA48584.1"/>
    </source>
</evidence>
<protein>
    <recommendedName>
        <fullName evidence="3 8">Histidinol-phosphatase</fullName>
        <shortName evidence="8">HolPase</shortName>
        <ecNumber evidence="3 8">3.1.3.15</ecNumber>
    </recommendedName>
</protein>
<dbReference type="UniPathway" id="UPA00031">
    <property type="reaction ID" value="UER00013"/>
</dbReference>
<dbReference type="CDD" id="cd12110">
    <property type="entry name" value="PHP_HisPPase_Hisj_like"/>
    <property type="match status" value="1"/>
</dbReference>
<dbReference type="InterPro" id="IPR016195">
    <property type="entry name" value="Pol/histidinol_Pase-like"/>
</dbReference>
<dbReference type="GO" id="GO:0005737">
    <property type="term" value="C:cytoplasm"/>
    <property type="evidence" value="ECO:0007669"/>
    <property type="project" value="TreeGrafter"/>
</dbReference>
<evidence type="ECO:0000256" key="4">
    <source>
        <dbReference type="ARBA" id="ARBA00022605"/>
    </source>
</evidence>
<dbReference type="GO" id="GO:0000105">
    <property type="term" value="P:L-histidine biosynthetic process"/>
    <property type="evidence" value="ECO:0007669"/>
    <property type="project" value="UniProtKB-UniRule"/>
</dbReference>
<gene>
    <name evidence="10" type="ORF">B0A54_00720</name>
</gene>
<dbReference type="EC" id="3.1.3.15" evidence="3 8"/>